<evidence type="ECO:0000313" key="2">
    <source>
        <dbReference type="EMBL" id="TDK64494.1"/>
    </source>
</evidence>
<name>A0A4V3AUG2_9BURK</name>
<evidence type="ECO:0000313" key="3">
    <source>
        <dbReference type="Proteomes" id="UP000294829"/>
    </source>
</evidence>
<protein>
    <submittedName>
        <fullName evidence="2">Transglutaminase family protein</fullName>
    </submittedName>
</protein>
<dbReference type="PANTHER" id="PTHR33490:SF1">
    <property type="entry name" value="SLL1233 PROTEIN"/>
    <property type="match status" value="1"/>
</dbReference>
<dbReference type="RefSeq" id="WP_133329475.1">
    <property type="nucleotide sequence ID" value="NZ_SMYL01000007.1"/>
</dbReference>
<organism evidence="2 3">
    <name type="scientific">Sapientia aquatica</name>
    <dbReference type="NCBI Taxonomy" id="1549640"/>
    <lineage>
        <taxon>Bacteria</taxon>
        <taxon>Pseudomonadati</taxon>
        <taxon>Pseudomonadota</taxon>
        <taxon>Betaproteobacteria</taxon>
        <taxon>Burkholderiales</taxon>
        <taxon>Oxalobacteraceae</taxon>
        <taxon>Sapientia</taxon>
    </lineage>
</organism>
<dbReference type="Pfam" id="PF09899">
    <property type="entry name" value="DUF2126"/>
    <property type="match status" value="1"/>
</dbReference>
<keyword evidence="3" id="KW-1185">Reference proteome</keyword>
<proteinExistence type="predicted"/>
<evidence type="ECO:0000259" key="1">
    <source>
        <dbReference type="SMART" id="SM00460"/>
    </source>
</evidence>
<dbReference type="InterPro" id="IPR038765">
    <property type="entry name" value="Papain-like_cys_pep_sf"/>
</dbReference>
<dbReference type="InterPro" id="IPR018667">
    <property type="entry name" value="DUF2126"/>
</dbReference>
<dbReference type="AlphaFoldDB" id="A0A4V3AUG2"/>
<dbReference type="Pfam" id="PF08379">
    <property type="entry name" value="Bact_transglu_N"/>
    <property type="match status" value="1"/>
</dbReference>
<dbReference type="SMART" id="SM00460">
    <property type="entry name" value="TGc"/>
    <property type="match status" value="1"/>
</dbReference>
<dbReference type="OrthoDB" id="9804872at2"/>
<comment type="caution">
    <text evidence="2">The sequence shown here is derived from an EMBL/GenBank/DDBJ whole genome shotgun (WGS) entry which is preliminary data.</text>
</comment>
<feature type="domain" description="Transglutaminase-like" evidence="1">
    <location>
        <begin position="176"/>
        <end position="252"/>
    </location>
</feature>
<gene>
    <name evidence="2" type="ORF">E2I14_13690</name>
</gene>
<dbReference type="Pfam" id="PF01841">
    <property type="entry name" value="Transglut_core"/>
    <property type="match status" value="1"/>
</dbReference>
<sequence length="1120" mass="125959">MAIRIALHHKTSYHYDRAINLSPHEVRLRPAPHARTPILSYSLTVQPGKHFINWQQDPYGNYIGRYVFPEKTEVLEFTVDLVADMTVINPFDFFVEKYAEYFPFAYPEQLQLELSPYLKIEKSGPLLAEWVAKAKEEILSKKILTNDFLVSINQRLQKDIAYLLRLEPGVQTPEETLTLRSGSCRDTGWLLVQILRELGLAARFVSGYLIQLRADQQALDGPSGTEVDFTDLHAWTEVYIPGAGWIGLDPTSGMLASEGHIPLACTAMPASAAPVTGFTDKAEVKFFHTMTVTRIHEDPRVTKPYSEDDWQKIDALGHQVDADLKNHDVRLTQGGEPTFVSIDDMNGAEWNTLAHGDNKRHLAGKLMHRLKNHFAPGGLLHYGQGKWYPGEPLPRWALNIFWRVDGQPIWVDAGLFSDENQNDGYGVAESNRFMAELIKQLNLPSNSAIAAYEDVILHAQREQSLPNNLDPLKADLNSPDERRSLARVLARGLGEVVGYVLPLKAQDFAPGESLGTVWRTSAWPLKREHLYLLEGDSPMGLRLPLSSLPWVMEEQKPKEFDVDPFEARKALPARSSTEKTSKTASHVPARVAKANANAKAASLSVNPTPSPIDVIHTALCVEVRAGRLHVFMPPLKRIEDYLSLITSIEHTAAKLNIKLWIEGYPPPRDPRIKLLSVTPDPGVIEVNVHPAATWDELVYNISTLYQEARLTRLGTEKFMLDGRHTGTGGGNHATLGGATAEDSPMLRRPDLLKSLITYWQNHPALSYLFSGTFIGPTSQAPRVDEARDDNLYELAIAFQQMDKVLPTLHPGDKPWIVDRLLRNLLVDLTGNTHRSEFSIDKLYSPDGPTGRLGLVEFRAFEMPPHERMSLLQMLLLRALVARFWTTPYQAKLVHWGTELHDKWMLPHFVAQDIRDVVKDLRSAGYAFEEHWFDPFIEFRFPRYGTVVYEGVEMELRQAIEPWNVLGEEMSGGGTARYVDSSVERMQLLVRGLTNGRHVIACNGRMLPLHPTGIPGEFVAGVRFRAWSPWSALHPTIPVHGPLTFDLVDTWSGRSIGGCTYHVAHPGGRSEEHAPINANAAEARRFARFWAYGHTPGPMFVPKEDLNPSFPMTLDLRWQAH</sequence>
<accession>A0A4V3AUG2</accession>
<dbReference type="EMBL" id="SMYL01000007">
    <property type="protein sequence ID" value="TDK64494.1"/>
    <property type="molecule type" value="Genomic_DNA"/>
</dbReference>
<dbReference type="InterPro" id="IPR013589">
    <property type="entry name" value="Bac_transglu_N"/>
</dbReference>
<dbReference type="PANTHER" id="PTHR33490">
    <property type="entry name" value="BLR5614 PROTEIN-RELATED"/>
    <property type="match status" value="1"/>
</dbReference>
<dbReference type="Proteomes" id="UP000294829">
    <property type="component" value="Unassembled WGS sequence"/>
</dbReference>
<dbReference type="Gene3D" id="3.10.620.30">
    <property type="match status" value="1"/>
</dbReference>
<reference evidence="2 3" key="1">
    <citation type="submission" date="2019-03" db="EMBL/GenBank/DDBJ databases">
        <title>Sapientia aquatica gen. nov., sp. nov., isolated from a crater lake.</title>
        <authorList>
            <person name="Felfoldi T."/>
            <person name="Szabo A."/>
            <person name="Toth E."/>
            <person name="Schumann P."/>
            <person name="Keki Z."/>
            <person name="Marialigeti K."/>
            <person name="Mathe I."/>
        </authorList>
    </citation>
    <scope>NUCLEOTIDE SEQUENCE [LARGE SCALE GENOMIC DNA]</scope>
    <source>
        <strain evidence="2 3">SA-152</strain>
    </source>
</reference>
<dbReference type="InterPro" id="IPR002931">
    <property type="entry name" value="Transglutaminase-like"/>
</dbReference>
<dbReference type="SUPFAM" id="SSF54001">
    <property type="entry name" value="Cysteine proteinases"/>
    <property type="match status" value="1"/>
</dbReference>